<comment type="caution">
    <text evidence="2">The sequence shown here is derived from an EMBL/GenBank/DDBJ whole genome shotgun (WGS) entry which is preliminary data.</text>
</comment>
<evidence type="ECO:0000313" key="2">
    <source>
        <dbReference type="EMBL" id="OFE13494.1"/>
    </source>
</evidence>
<dbReference type="RefSeq" id="WP_070117711.1">
    <property type="nucleotide sequence ID" value="NZ_MASR01000001.1"/>
</dbReference>
<evidence type="ECO:0000256" key="1">
    <source>
        <dbReference type="SAM" id="Phobius"/>
    </source>
</evidence>
<dbReference type="AlphaFoldDB" id="A0A1E8CM53"/>
<feature type="transmembrane region" description="Helical" evidence="1">
    <location>
        <begin position="54"/>
        <end position="71"/>
    </location>
</feature>
<keyword evidence="1" id="KW-0472">Membrane</keyword>
<proteinExistence type="predicted"/>
<keyword evidence="1" id="KW-1133">Transmembrane helix</keyword>
<organism evidence="2 3">
    <name type="scientific">Pseudohongiella acticola</name>
    <dbReference type="NCBI Taxonomy" id="1524254"/>
    <lineage>
        <taxon>Bacteria</taxon>
        <taxon>Pseudomonadati</taxon>
        <taxon>Pseudomonadota</taxon>
        <taxon>Gammaproteobacteria</taxon>
        <taxon>Pseudomonadales</taxon>
        <taxon>Pseudohongiellaceae</taxon>
        <taxon>Pseudohongiella</taxon>
    </lineage>
</organism>
<feature type="transmembrane region" description="Helical" evidence="1">
    <location>
        <begin position="121"/>
        <end position="142"/>
    </location>
</feature>
<feature type="transmembrane region" description="Helical" evidence="1">
    <location>
        <begin position="91"/>
        <end position="109"/>
    </location>
</feature>
<reference evidence="3" key="1">
    <citation type="submission" date="2016-07" db="EMBL/GenBank/DDBJ databases">
        <authorList>
            <person name="Florea S."/>
            <person name="Webb J.S."/>
            <person name="Jaromczyk J."/>
            <person name="Schardl C.L."/>
        </authorList>
    </citation>
    <scope>NUCLEOTIDE SEQUENCE [LARGE SCALE GENOMIC DNA]</scope>
    <source>
        <strain evidence="3">KCTC 42131</strain>
    </source>
</reference>
<protein>
    <submittedName>
        <fullName evidence="2">Uncharacterized protein</fullName>
    </submittedName>
</protein>
<keyword evidence="3" id="KW-1185">Reference proteome</keyword>
<sequence length="183" mass="20774">MVALCAIVARQLWHQDVSIAHENRLLENTQVFFLSIATVLHALQCSRQPSHARVGRLCHAVLSMLCLSIMVREIDIDKFGPQPGWALAENMIRVAGGLVWVWLLVRVYRVRDRVWLRKVEVLWTPTSVLTGLGVMLYMSSWFFDKSVVPLPTAHSQLWEETLQLSGTVCLFTAALRTIALRPL</sequence>
<gene>
    <name evidence="2" type="ORF">PHACT_10385</name>
</gene>
<evidence type="ECO:0000313" key="3">
    <source>
        <dbReference type="Proteomes" id="UP000175669"/>
    </source>
</evidence>
<dbReference type="EMBL" id="MASR01000001">
    <property type="protein sequence ID" value="OFE13494.1"/>
    <property type="molecule type" value="Genomic_DNA"/>
</dbReference>
<dbReference type="Proteomes" id="UP000175669">
    <property type="component" value="Unassembled WGS sequence"/>
</dbReference>
<accession>A0A1E8CM53</accession>
<name>A0A1E8CM53_9GAMM</name>
<keyword evidence="1" id="KW-0812">Transmembrane</keyword>